<reference evidence="2 3" key="1">
    <citation type="submission" date="2024-02" db="EMBL/GenBank/DDBJ databases">
        <title>First draft genome assembly of two strains of Seiridium cardinale.</title>
        <authorList>
            <person name="Emiliani G."/>
            <person name="Scali E."/>
        </authorList>
    </citation>
    <scope>NUCLEOTIDE SEQUENCE [LARGE SCALE GENOMIC DNA]</scope>
    <source>
        <strain evidence="2 3">BM-138-000479</strain>
    </source>
</reference>
<protein>
    <submittedName>
        <fullName evidence="2">Uncharacterized protein</fullName>
    </submittedName>
</protein>
<dbReference type="Proteomes" id="UP001465668">
    <property type="component" value="Unassembled WGS sequence"/>
</dbReference>
<organism evidence="2 3">
    <name type="scientific">Seiridium cardinale</name>
    <dbReference type="NCBI Taxonomy" id="138064"/>
    <lineage>
        <taxon>Eukaryota</taxon>
        <taxon>Fungi</taxon>
        <taxon>Dikarya</taxon>
        <taxon>Ascomycota</taxon>
        <taxon>Pezizomycotina</taxon>
        <taxon>Sordariomycetes</taxon>
        <taxon>Xylariomycetidae</taxon>
        <taxon>Amphisphaeriales</taxon>
        <taxon>Sporocadaceae</taxon>
        <taxon>Seiridium</taxon>
    </lineage>
</organism>
<feature type="compositionally biased region" description="Polar residues" evidence="1">
    <location>
        <begin position="32"/>
        <end position="41"/>
    </location>
</feature>
<sequence>MGNQNNPSRMPLSSMKQVAPRQRDAPLERVVSSPNDPSISALSLPARGEEAPHNNLPQNSNNPVESPHFMAEQPETVSLQGMSRGHAPANTPEDVNALAIIVWNLSQECHRLHMTVQYLEAISKRLSTSFNGHSEHSSSSASYPPSTSREFQFAPNTNQFDPNQTEDEIQSDDDPPTRPMMNQKNPEQKKPDHPKKEVKFLPHPAKYFPDSLESEDRLSPHTMATSKPAAKNRQMNNQSSAGVFQAKREEVKSRSKPAPSRLRVEGDPEIQKKRKEMDRIIGFPKGPPEDQPGLMDTYLQRSVDYIQVETRLRNRWPQQEAAEREVERMRRGVIPSSDVESPDTIKRRERAEKRSESRLHHSRNRAQSNTQLGSPIDEGDPDPTLDNTMQQANSQMTQRSTASPLPRSAIFAFNGTLEKPQDPRGSPQAQDANNPAESEAKNARKKGRQPDSDNKALGSNLGDYWAPRVDERGGRPKKKPRNDVLG</sequence>
<keyword evidence="3" id="KW-1185">Reference proteome</keyword>
<feature type="compositionally biased region" description="Polar residues" evidence="1">
    <location>
        <begin position="385"/>
        <end position="403"/>
    </location>
</feature>
<accession>A0ABR2XZZ6</accession>
<feature type="region of interest" description="Disordered" evidence="1">
    <location>
        <begin position="1"/>
        <end position="68"/>
    </location>
</feature>
<feature type="region of interest" description="Disordered" evidence="1">
    <location>
        <begin position="310"/>
        <end position="486"/>
    </location>
</feature>
<feature type="compositionally biased region" description="Basic and acidic residues" evidence="1">
    <location>
        <begin position="186"/>
        <end position="200"/>
    </location>
</feature>
<feature type="compositionally biased region" description="Basic and acidic residues" evidence="1">
    <location>
        <begin position="262"/>
        <end position="279"/>
    </location>
</feature>
<feature type="compositionally biased region" description="Polar residues" evidence="1">
    <location>
        <begin position="154"/>
        <end position="163"/>
    </location>
</feature>
<feature type="compositionally biased region" description="Basic and acidic residues" evidence="1">
    <location>
        <begin position="343"/>
        <end position="359"/>
    </location>
</feature>
<feature type="compositionally biased region" description="Acidic residues" evidence="1">
    <location>
        <begin position="164"/>
        <end position="174"/>
    </location>
</feature>
<feature type="region of interest" description="Disordered" evidence="1">
    <location>
        <begin position="130"/>
        <end position="295"/>
    </location>
</feature>
<name>A0ABR2XZZ6_9PEZI</name>
<feature type="compositionally biased region" description="Low complexity" evidence="1">
    <location>
        <begin position="130"/>
        <end position="148"/>
    </location>
</feature>
<evidence type="ECO:0000256" key="1">
    <source>
        <dbReference type="SAM" id="MobiDB-lite"/>
    </source>
</evidence>
<feature type="compositionally biased region" description="Polar residues" evidence="1">
    <location>
        <begin position="55"/>
        <end position="64"/>
    </location>
</feature>
<feature type="compositionally biased region" description="Basic and acidic residues" evidence="1">
    <location>
        <begin position="438"/>
        <end position="454"/>
    </location>
</feature>
<feature type="compositionally biased region" description="Polar residues" evidence="1">
    <location>
        <begin position="427"/>
        <end position="436"/>
    </location>
</feature>
<comment type="caution">
    <text evidence="2">The sequence shown here is derived from an EMBL/GenBank/DDBJ whole genome shotgun (WGS) entry which is preliminary data.</text>
</comment>
<dbReference type="EMBL" id="JARVKM010000011">
    <property type="protein sequence ID" value="KAK9779376.1"/>
    <property type="molecule type" value="Genomic_DNA"/>
</dbReference>
<evidence type="ECO:0000313" key="3">
    <source>
        <dbReference type="Proteomes" id="UP001465668"/>
    </source>
</evidence>
<evidence type="ECO:0000313" key="2">
    <source>
        <dbReference type="EMBL" id="KAK9779376.1"/>
    </source>
</evidence>
<feature type="compositionally biased region" description="Polar residues" evidence="1">
    <location>
        <begin position="233"/>
        <end position="242"/>
    </location>
</feature>
<gene>
    <name evidence="2" type="ORF">SCAR479_03858</name>
</gene>
<feature type="compositionally biased region" description="Basic and acidic residues" evidence="1">
    <location>
        <begin position="321"/>
        <end position="330"/>
    </location>
</feature>
<proteinExistence type="predicted"/>